<dbReference type="GO" id="GO:0016020">
    <property type="term" value="C:membrane"/>
    <property type="evidence" value="ECO:0007669"/>
    <property type="project" value="UniProtKB-SubCell"/>
</dbReference>
<keyword evidence="9" id="KW-1185">Reference proteome</keyword>
<evidence type="ECO:0000313" key="9">
    <source>
        <dbReference type="Proteomes" id="UP000799779"/>
    </source>
</evidence>
<keyword evidence="4 6" id="KW-0472">Membrane</keyword>
<keyword evidence="7" id="KW-0732">Signal</keyword>
<gene>
    <name evidence="8" type="ORF">P154DRAFT_521249</name>
</gene>
<keyword evidence="2 6" id="KW-0812">Transmembrane</keyword>
<evidence type="ECO:0000256" key="5">
    <source>
        <dbReference type="SAM" id="MobiDB-lite"/>
    </source>
</evidence>
<feature type="compositionally biased region" description="Low complexity" evidence="5">
    <location>
        <begin position="324"/>
        <end position="338"/>
    </location>
</feature>
<evidence type="ECO:0000256" key="4">
    <source>
        <dbReference type="ARBA" id="ARBA00023136"/>
    </source>
</evidence>
<evidence type="ECO:0008006" key="10">
    <source>
        <dbReference type="Google" id="ProtNLM"/>
    </source>
</evidence>
<dbReference type="PANTHER" id="PTHR15549:SF30">
    <property type="entry name" value="MID2 DOMAIN-CONTAINING PROTEIN"/>
    <property type="match status" value="1"/>
</dbReference>
<dbReference type="InterPro" id="IPR051694">
    <property type="entry name" value="Immunoregulatory_rcpt-like"/>
</dbReference>
<comment type="subcellular location">
    <subcellularLocation>
        <location evidence="1">Membrane</location>
        <topology evidence="1">Single-pass membrane protein</topology>
    </subcellularLocation>
</comment>
<reference evidence="8" key="1">
    <citation type="journal article" date="2020" name="Stud. Mycol.">
        <title>101 Dothideomycetes genomes: a test case for predicting lifestyles and emergence of pathogens.</title>
        <authorList>
            <person name="Haridas S."/>
            <person name="Albert R."/>
            <person name="Binder M."/>
            <person name="Bloem J."/>
            <person name="Labutti K."/>
            <person name="Salamov A."/>
            <person name="Andreopoulos B."/>
            <person name="Baker S."/>
            <person name="Barry K."/>
            <person name="Bills G."/>
            <person name="Bluhm B."/>
            <person name="Cannon C."/>
            <person name="Castanera R."/>
            <person name="Culley D."/>
            <person name="Daum C."/>
            <person name="Ezra D."/>
            <person name="Gonzalez J."/>
            <person name="Henrissat B."/>
            <person name="Kuo A."/>
            <person name="Liang C."/>
            <person name="Lipzen A."/>
            <person name="Lutzoni F."/>
            <person name="Magnuson J."/>
            <person name="Mondo S."/>
            <person name="Nolan M."/>
            <person name="Ohm R."/>
            <person name="Pangilinan J."/>
            <person name="Park H.-J."/>
            <person name="Ramirez L."/>
            <person name="Alfaro M."/>
            <person name="Sun H."/>
            <person name="Tritt A."/>
            <person name="Yoshinaga Y."/>
            <person name="Zwiers L.-H."/>
            <person name="Turgeon B."/>
            <person name="Goodwin S."/>
            <person name="Spatafora J."/>
            <person name="Crous P."/>
            <person name="Grigoriev I."/>
        </authorList>
    </citation>
    <scope>NUCLEOTIDE SEQUENCE</scope>
    <source>
        <strain evidence="8">CBS 123094</strain>
    </source>
</reference>
<accession>A0A6A5WPK7</accession>
<evidence type="ECO:0000313" key="8">
    <source>
        <dbReference type="EMBL" id="KAF2002111.1"/>
    </source>
</evidence>
<sequence length="348" mass="36574">MTRRFPRSVVSALALGQLASALVPADPTITAAPELKRQNDAQFIGYVSSEGTWYTQSCNSGLTWYQDGKYAQCCPTTLASCYAPTACSNGFLIYPYSDLSSTTTIACTENFENTAFSICNTAFIFENFEDSQPQTDIVCGAKAQNWSYYRKIPATATERVSTPPSDDSTTTTSPITSTSTSPVPPPSPKSKSSSKAWIAGAVVGPIIGIALIAGVVFFLMKKKKKEDTTHGAAAATTTQPPTAQYSDAKPTFVAAQGGFNPNDQYGQQQAYPQQPMSPAPQYAAPYDPAQSPPPVGVYAPETKQGHYQAPSQPMAAELGGGGSTTAAPPAAGGNAFTAELDGQNAPPK</sequence>
<name>A0A6A5WPK7_9PLEO</name>
<evidence type="ECO:0000256" key="2">
    <source>
        <dbReference type="ARBA" id="ARBA00022692"/>
    </source>
</evidence>
<feature type="chain" id="PRO_5025355786" description="Mid2 domain-containing protein" evidence="7">
    <location>
        <begin position="22"/>
        <end position="348"/>
    </location>
</feature>
<protein>
    <recommendedName>
        <fullName evidence="10">Mid2 domain-containing protein</fullName>
    </recommendedName>
</protein>
<feature type="transmembrane region" description="Helical" evidence="6">
    <location>
        <begin position="196"/>
        <end position="220"/>
    </location>
</feature>
<dbReference type="GO" id="GO:0071944">
    <property type="term" value="C:cell periphery"/>
    <property type="evidence" value="ECO:0007669"/>
    <property type="project" value="UniProtKB-ARBA"/>
</dbReference>
<feature type="region of interest" description="Disordered" evidence="5">
    <location>
        <begin position="157"/>
        <end position="193"/>
    </location>
</feature>
<feature type="region of interest" description="Disordered" evidence="5">
    <location>
        <begin position="261"/>
        <end position="348"/>
    </location>
</feature>
<organism evidence="8 9">
    <name type="scientific">Amniculicola lignicola CBS 123094</name>
    <dbReference type="NCBI Taxonomy" id="1392246"/>
    <lineage>
        <taxon>Eukaryota</taxon>
        <taxon>Fungi</taxon>
        <taxon>Dikarya</taxon>
        <taxon>Ascomycota</taxon>
        <taxon>Pezizomycotina</taxon>
        <taxon>Dothideomycetes</taxon>
        <taxon>Pleosporomycetidae</taxon>
        <taxon>Pleosporales</taxon>
        <taxon>Amniculicolaceae</taxon>
        <taxon>Amniculicola</taxon>
    </lineage>
</organism>
<dbReference type="OrthoDB" id="3557178at2759"/>
<dbReference type="Proteomes" id="UP000799779">
    <property type="component" value="Unassembled WGS sequence"/>
</dbReference>
<dbReference type="PANTHER" id="PTHR15549">
    <property type="entry name" value="PAIRED IMMUNOGLOBULIN-LIKE TYPE 2 RECEPTOR"/>
    <property type="match status" value="1"/>
</dbReference>
<proteinExistence type="predicted"/>
<evidence type="ECO:0000256" key="6">
    <source>
        <dbReference type="SAM" id="Phobius"/>
    </source>
</evidence>
<evidence type="ECO:0000256" key="7">
    <source>
        <dbReference type="SAM" id="SignalP"/>
    </source>
</evidence>
<keyword evidence="3 6" id="KW-1133">Transmembrane helix</keyword>
<evidence type="ECO:0000256" key="1">
    <source>
        <dbReference type="ARBA" id="ARBA00004167"/>
    </source>
</evidence>
<evidence type="ECO:0000256" key="3">
    <source>
        <dbReference type="ARBA" id="ARBA00022989"/>
    </source>
</evidence>
<dbReference type="EMBL" id="ML977579">
    <property type="protein sequence ID" value="KAF2002111.1"/>
    <property type="molecule type" value="Genomic_DNA"/>
</dbReference>
<dbReference type="AlphaFoldDB" id="A0A6A5WPK7"/>
<feature type="compositionally biased region" description="Low complexity" evidence="5">
    <location>
        <begin position="264"/>
        <end position="289"/>
    </location>
</feature>
<feature type="compositionally biased region" description="Low complexity" evidence="5">
    <location>
        <begin position="160"/>
        <end position="181"/>
    </location>
</feature>
<feature type="signal peptide" evidence="7">
    <location>
        <begin position="1"/>
        <end position="21"/>
    </location>
</feature>